<dbReference type="InParanoid" id="W4JTC2"/>
<dbReference type="PANTHER" id="PTHR46910">
    <property type="entry name" value="TRANSCRIPTION FACTOR PDR1"/>
    <property type="match status" value="1"/>
</dbReference>
<accession>W4JTC2</accession>
<feature type="compositionally biased region" description="Polar residues" evidence="3">
    <location>
        <begin position="684"/>
        <end position="699"/>
    </location>
</feature>
<name>W4JTC2_HETIT</name>
<dbReference type="SUPFAM" id="SSF57701">
    <property type="entry name" value="Zn2/Cys6 DNA-binding domain"/>
    <property type="match status" value="1"/>
</dbReference>
<dbReference type="SMART" id="SM00906">
    <property type="entry name" value="Fungal_trans"/>
    <property type="match status" value="1"/>
</dbReference>
<evidence type="ECO:0000313" key="6">
    <source>
        <dbReference type="EMBL" id="ETW76792.1"/>
    </source>
</evidence>
<dbReference type="CDD" id="cd12148">
    <property type="entry name" value="fungal_TF_MHR"/>
    <property type="match status" value="1"/>
</dbReference>
<dbReference type="GO" id="GO:0006351">
    <property type="term" value="P:DNA-templated transcription"/>
    <property type="evidence" value="ECO:0007669"/>
    <property type="project" value="InterPro"/>
</dbReference>
<dbReference type="GO" id="GO:0000981">
    <property type="term" value="F:DNA-binding transcription factor activity, RNA polymerase II-specific"/>
    <property type="evidence" value="ECO:0007669"/>
    <property type="project" value="InterPro"/>
</dbReference>
<evidence type="ECO:0000256" key="2">
    <source>
        <dbReference type="ARBA" id="ARBA00023242"/>
    </source>
</evidence>
<dbReference type="Proteomes" id="UP000030671">
    <property type="component" value="Unassembled WGS sequence"/>
</dbReference>
<feature type="domain" description="Zn(2)-C6 fungal-type" evidence="4">
    <location>
        <begin position="19"/>
        <end position="64"/>
    </location>
</feature>
<dbReference type="EMBL" id="KI925464">
    <property type="protein sequence ID" value="ETW76792.1"/>
    <property type="molecule type" value="Genomic_DNA"/>
</dbReference>
<dbReference type="InterPro" id="IPR007219">
    <property type="entry name" value="XnlR_reg_dom"/>
</dbReference>
<dbReference type="CDD" id="cd00067">
    <property type="entry name" value="GAL4"/>
    <property type="match status" value="1"/>
</dbReference>
<dbReference type="Pfam" id="PF04082">
    <property type="entry name" value="Fungal_trans"/>
    <property type="match status" value="1"/>
</dbReference>
<dbReference type="KEGG" id="hir:HETIRDRAFT_235676"/>
<feature type="compositionally biased region" description="Basic and acidic residues" evidence="3">
    <location>
        <begin position="673"/>
        <end position="683"/>
    </location>
</feature>
<dbReference type="SMART" id="SM00066">
    <property type="entry name" value="GAL4"/>
    <property type="match status" value="1"/>
</dbReference>
<evidence type="ECO:0000313" key="7">
    <source>
        <dbReference type="Proteomes" id="UP000030671"/>
    </source>
</evidence>
<organism evidence="6 7">
    <name type="scientific">Heterobasidion irregulare (strain TC 32-1)</name>
    <dbReference type="NCBI Taxonomy" id="747525"/>
    <lineage>
        <taxon>Eukaryota</taxon>
        <taxon>Fungi</taxon>
        <taxon>Dikarya</taxon>
        <taxon>Basidiomycota</taxon>
        <taxon>Agaricomycotina</taxon>
        <taxon>Agaricomycetes</taxon>
        <taxon>Russulales</taxon>
        <taxon>Bondarzewiaceae</taxon>
        <taxon>Heterobasidion</taxon>
        <taxon>Heterobasidion annosum species complex</taxon>
    </lineage>
</organism>
<dbReference type="Gene3D" id="4.10.240.10">
    <property type="entry name" value="Zn(2)-C6 fungal-type DNA-binding domain"/>
    <property type="match status" value="1"/>
</dbReference>
<keyword evidence="1" id="KW-0479">Metal-binding</keyword>
<feature type="domain" description="Xylanolytic transcriptional activator regulatory" evidence="5">
    <location>
        <begin position="364"/>
        <end position="437"/>
    </location>
</feature>
<dbReference type="InterPro" id="IPR001138">
    <property type="entry name" value="Zn2Cys6_DnaBD"/>
</dbReference>
<dbReference type="OrthoDB" id="4456959at2759"/>
<dbReference type="GeneID" id="20668753"/>
<dbReference type="RefSeq" id="XP_009551662.1">
    <property type="nucleotide sequence ID" value="XM_009553367.1"/>
</dbReference>
<dbReference type="GO" id="GO:0003677">
    <property type="term" value="F:DNA binding"/>
    <property type="evidence" value="ECO:0007669"/>
    <property type="project" value="InterPro"/>
</dbReference>
<dbReference type="GO" id="GO:0008270">
    <property type="term" value="F:zinc ion binding"/>
    <property type="evidence" value="ECO:0007669"/>
    <property type="project" value="InterPro"/>
</dbReference>
<dbReference type="HOGENOM" id="CLU_006019_0_1_1"/>
<dbReference type="Pfam" id="PF00172">
    <property type="entry name" value="Zn_clus"/>
    <property type="match status" value="1"/>
</dbReference>
<dbReference type="InterPro" id="IPR050987">
    <property type="entry name" value="AtrR-like"/>
</dbReference>
<evidence type="ECO:0008006" key="8">
    <source>
        <dbReference type="Google" id="ProtNLM"/>
    </source>
</evidence>
<sequence length="716" mass="81579">MSSAGEDEDNTRSHGFKKTRNQRACDVCRRRKSLEGQMPGFRCSNCVAYDFECTYNDVLKRRRPPKGLMNPFIYIFLCSKVHFRYVESLEARLEKMEELLQKLCPDTNLSQELQAAVRIEAERSEVNESSVTTSLTPIRILSPSTMVTDFDSLDADPESSDDEGAQTNLVREHLKDLFINPVHNRFFGKSSGVKLVKTAIDLKFEYAGKMPDENTVHVLGRKRPEYWNLLPWERSILATEQRVFDFPEPDLLNDLVDLFFQYINIFFGLLHRPLFEQGIQDGLHHRDNAFGGLVLLVCANASRYSFDPRVRLEGTDSWHSCGWKWFMQVQILRKSLLMSPCLYDIQVYSLSAMFLQGCSSPQACRTLIGVGINLAQDVGAHRRKVYGNKLTIEDELWKRAFWLLVVLDRTLNASLGRPCAIQEEDFDLDLPAECDDEHFTHPDPEQAFKQPAGKPSVMSHFICLIKLDQILAFALRTIYSLNKSKVSLGFVGQYWEQRIVAELDSSLNKWVDSIPDHLRWDPTREHHVFFMQSASLYGAYYHLQILIHRPFIPSPRKPSPLSFPSLAICINAARSCSHVADVLYRRSPEAPIPHFQVPPAFMAATVLLLNIWDVKRSGVSIDPAKEVKDVHNCMHVLAEAEKRWHTAGRLWDVLYELVSAGELPLPQSTVSSLRRERDSHTSESDTPSTFIPAATSTSSLHDDSMPIAGSSRISRE</sequence>
<reference evidence="6 7" key="1">
    <citation type="journal article" date="2012" name="New Phytol.">
        <title>Insight into trade-off between wood decay and parasitism from the genome of a fungal forest pathogen.</title>
        <authorList>
            <person name="Olson A."/>
            <person name="Aerts A."/>
            <person name="Asiegbu F."/>
            <person name="Belbahri L."/>
            <person name="Bouzid O."/>
            <person name="Broberg A."/>
            <person name="Canback B."/>
            <person name="Coutinho P.M."/>
            <person name="Cullen D."/>
            <person name="Dalman K."/>
            <person name="Deflorio G."/>
            <person name="van Diepen L.T."/>
            <person name="Dunand C."/>
            <person name="Duplessis S."/>
            <person name="Durling M."/>
            <person name="Gonthier P."/>
            <person name="Grimwood J."/>
            <person name="Fossdal C.G."/>
            <person name="Hansson D."/>
            <person name="Henrissat B."/>
            <person name="Hietala A."/>
            <person name="Himmelstrand K."/>
            <person name="Hoffmeister D."/>
            <person name="Hogberg N."/>
            <person name="James T.Y."/>
            <person name="Karlsson M."/>
            <person name="Kohler A."/>
            <person name="Kues U."/>
            <person name="Lee Y.H."/>
            <person name="Lin Y.C."/>
            <person name="Lind M."/>
            <person name="Lindquist E."/>
            <person name="Lombard V."/>
            <person name="Lucas S."/>
            <person name="Lunden K."/>
            <person name="Morin E."/>
            <person name="Murat C."/>
            <person name="Park J."/>
            <person name="Raffaello T."/>
            <person name="Rouze P."/>
            <person name="Salamov A."/>
            <person name="Schmutz J."/>
            <person name="Solheim H."/>
            <person name="Stahlberg J."/>
            <person name="Velez H."/>
            <person name="de Vries R.P."/>
            <person name="Wiebenga A."/>
            <person name="Woodward S."/>
            <person name="Yakovlev I."/>
            <person name="Garbelotto M."/>
            <person name="Martin F."/>
            <person name="Grigoriev I.V."/>
            <person name="Stenlid J."/>
        </authorList>
    </citation>
    <scope>NUCLEOTIDE SEQUENCE [LARGE SCALE GENOMIC DNA]</scope>
    <source>
        <strain evidence="6 7">TC 32-1</strain>
    </source>
</reference>
<evidence type="ECO:0000259" key="5">
    <source>
        <dbReference type="SMART" id="SM00906"/>
    </source>
</evidence>
<evidence type="ECO:0000259" key="4">
    <source>
        <dbReference type="SMART" id="SM00066"/>
    </source>
</evidence>
<protein>
    <recommendedName>
        <fullName evidence="8">Zn(2)-C6 fungal-type domain-containing protein</fullName>
    </recommendedName>
</protein>
<keyword evidence="2" id="KW-0539">Nucleus</keyword>
<evidence type="ECO:0000256" key="1">
    <source>
        <dbReference type="ARBA" id="ARBA00022723"/>
    </source>
</evidence>
<evidence type="ECO:0000256" key="3">
    <source>
        <dbReference type="SAM" id="MobiDB-lite"/>
    </source>
</evidence>
<dbReference type="InterPro" id="IPR036864">
    <property type="entry name" value="Zn2-C6_fun-type_DNA-bd_sf"/>
</dbReference>
<dbReference type="PANTHER" id="PTHR46910:SF38">
    <property type="entry name" value="ZN(2)-C6 FUNGAL-TYPE DOMAIN-CONTAINING PROTEIN"/>
    <property type="match status" value="1"/>
</dbReference>
<dbReference type="eggNOG" id="ENOG502QSY2">
    <property type="taxonomic scope" value="Eukaryota"/>
</dbReference>
<feature type="non-terminal residue" evidence="6">
    <location>
        <position position="716"/>
    </location>
</feature>
<dbReference type="AlphaFoldDB" id="W4JTC2"/>
<keyword evidence="7" id="KW-1185">Reference proteome</keyword>
<feature type="region of interest" description="Disordered" evidence="3">
    <location>
        <begin position="668"/>
        <end position="716"/>
    </location>
</feature>
<gene>
    <name evidence="6" type="ORF">HETIRDRAFT_235676</name>
</gene>
<proteinExistence type="predicted"/>